<feature type="region of interest" description="Disordered" evidence="8">
    <location>
        <begin position="324"/>
        <end position="344"/>
    </location>
</feature>
<keyword evidence="1" id="KW-0808">Transferase</keyword>
<keyword evidence="4 7" id="KW-0863">Zinc-finger</keyword>
<dbReference type="PROSITE" id="PS51873">
    <property type="entry name" value="TRIAD"/>
    <property type="match status" value="1"/>
</dbReference>
<keyword evidence="3" id="KW-0677">Repeat</keyword>
<dbReference type="SUPFAM" id="SSF57850">
    <property type="entry name" value="RING/U-box"/>
    <property type="match status" value="2"/>
</dbReference>
<keyword evidence="5" id="KW-0833">Ubl conjugation pathway</keyword>
<dbReference type="GO" id="GO:0004842">
    <property type="term" value="F:ubiquitin-protein transferase activity"/>
    <property type="evidence" value="ECO:0007669"/>
    <property type="project" value="InterPro"/>
</dbReference>
<evidence type="ECO:0000259" key="10">
    <source>
        <dbReference type="PROSITE" id="PS51873"/>
    </source>
</evidence>
<evidence type="ECO:0000256" key="4">
    <source>
        <dbReference type="ARBA" id="ARBA00022771"/>
    </source>
</evidence>
<keyword evidence="2" id="KW-0479">Metal-binding</keyword>
<dbReference type="CDD" id="cd22584">
    <property type="entry name" value="Rcat_RBR_unk"/>
    <property type="match status" value="1"/>
</dbReference>
<feature type="region of interest" description="Disordered" evidence="8">
    <location>
        <begin position="389"/>
        <end position="417"/>
    </location>
</feature>
<dbReference type="PANTHER" id="PTHR11685">
    <property type="entry name" value="RBR FAMILY RING FINGER AND IBR DOMAIN-CONTAINING"/>
    <property type="match status" value="1"/>
</dbReference>
<dbReference type="STRING" id="930990.A0A067MER6"/>
<feature type="domain" description="RING-type" evidence="10">
    <location>
        <begin position="541"/>
        <end position="758"/>
    </location>
</feature>
<keyword evidence="6" id="KW-0862">Zinc</keyword>
<accession>A0A067MER6</accession>
<gene>
    <name evidence="11" type="ORF">BOTBODRAFT_55452</name>
</gene>
<dbReference type="Gene3D" id="1.20.120.1750">
    <property type="match status" value="1"/>
</dbReference>
<dbReference type="Proteomes" id="UP000027195">
    <property type="component" value="Unassembled WGS sequence"/>
</dbReference>
<dbReference type="AlphaFoldDB" id="A0A067MER6"/>
<proteinExistence type="predicted"/>
<dbReference type="OrthoDB" id="1431934at2759"/>
<dbReference type="HOGENOM" id="CLU_011917_1_0_1"/>
<evidence type="ECO:0000256" key="8">
    <source>
        <dbReference type="SAM" id="MobiDB-lite"/>
    </source>
</evidence>
<evidence type="ECO:0000313" key="12">
    <source>
        <dbReference type="Proteomes" id="UP000027195"/>
    </source>
</evidence>
<dbReference type="InterPro" id="IPR013083">
    <property type="entry name" value="Znf_RING/FYVE/PHD"/>
</dbReference>
<organism evidence="11 12">
    <name type="scientific">Botryobasidium botryosum (strain FD-172 SS1)</name>
    <dbReference type="NCBI Taxonomy" id="930990"/>
    <lineage>
        <taxon>Eukaryota</taxon>
        <taxon>Fungi</taxon>
        <taxon>Dikarya</taxon>
        <taxon>Basidiomycota</taxon>
        <taxon>Agaricomycotina</taxon>
        <taxon>Agaricomycetes</taxon>
        <taxon>Cantharellales</taxon>
        <taxon>Botryobasidiaceae</taxon>
        <taxon>Botryobasidium</taxon>
    </lineage>
</organism>
<feature type="region of interest" description="Disordered" evidence="8">
    <location>
        <begin position="476"/>
        <end position="501"/>
    </location>
</feature>
<protein>
    <recommendedName>
        <fullName evidence="13">RING-type domain-containing protein</fullName>
    </recommendedName>
</protein>
<evidence type="ECO:0000256" key="2">
    <source>
        <dbReference type="ARBA" id="ARBA00022723"/>
    </source>
</evidence>
<dbReference type="PROSITE" id="PS50089">
    <property type="entry name" value="ZF_RING_2"/>
    <property type="match status" value="1"/>
</dbReference>
<dbReference type="GO" id="GO:0008270">
    <property type="term" value="F:zinc ion binding"/>
    <property type="evidence" value="ECO:0007669"/>
    <property type="project" value="UniProtKB-KW"/>
</dbReference>
<dbReference type="GO" id="GO:0016567">
    <property type="term" value="P:protein ubiquitination"/>
    <property type="evidence" value="ECO:0007669"/>
    <property type="project" value="InterPro"/>
</dbReference>
<sequence>MLWNSKSHCGSSYLLEPGCERCPQLSPIPSCAIPVMLSQRFDTTMRFARGSSWPPFQAFSFPFVNRFLAKSYRSLSSIGISSSRTLAAPSNTAPKPTADSDVPFAAFLALHNGGFYTNSLDDSQSLYRGTLTSSLSLKFVKYAFDLESGDVMWLALLKEMMGRSALETFISTCSSETETSRTALGVPAFTGSLKGIATEMGQSSAAGFELITTSLQMRANDLQRSVAAIVSLYSLVIPILCIPTKHPDLPFAFAIFNSRAPTQHLGAPAFLFFSTGHAAAAYMDDFFNTAPSPSTEKGKGPSQPLPDYTAHIFTSMRSASTSASVVVSGHNGASSGEDVRDRPLSMPKSRFLDMVRIVRAREPFPSTSQALSEGHSEEATSSTPLELIGSQLRPDASGPHSEASFSASCSTSTASLPSQNRLRARLRNISNLHTAACEGRCRCSREARAARACSLPRDSPSLTSLFTIYRAQETASFSNEDTPTRRQDAKTQADPASNPAHVPPTETLEEAYELALKFAQQYDEEAAQQKKCQTTAVPVQKQLECTICLDAHPEDFAIALPMCDHAFGRDCLQHYIVSQLTAGHYPIICPACMAERAQSPSRITEEVLDQVTLSEAEHLLWKELKLDVVSVKLSCPQCNHCVRIDRGAFAGAPTVVCPRTQCSARWCKSCSQLTAPQVVHTCDGSAEFDRLMLAQGWKRCPGCTIPVEKTRGCNHMTCGARGCNTRFCWQCGKLVVRSLDTQEIARAVHAHFGTPCRG</sequence>
<evidence type="ECO:0000256" key="3">
    <source>
        <dbReference type="ARBA" id="ARBA00022737"/>
    </source>
</evidence>
<dbReference type="InterPro" id="IPR001841">
    <property type="entry name" value="Znf_RING"/>
</dbReference>
<feature type="domain" description="RING-type" evidence="9">
    <location>
        <begin position="545"/>
        <end position="592"/>
    </location>
</feature>
<evidence type="ECO:0008006" key="13">
    <source>
        <dbReference type="Google" id="ProtNLM"/>
    </source>
</evidence>
<dbReference type="Pfam" id="PF22191">
    <property type="entry name" value="IBR_1"/>
    <property type="match status" value="1"/>
</dbReference>
<reference evidence="12" key="1">
    <citation type="journal article" date="2014" name="Proc. Natl. Acad. Sci. U.S.A.">
        <title>Extensive sampling of basidiomycete genomes demonstrates inadequacy of the white-rot/brown-rot paradigm for wood decay fungi.</title>
        <authorList>
            <person name="Riley R."/>
            <person name="Salamov A.A."/>
            <person name="Brown D.W."/>
            <person name="Nagy L.G."/>
            <person name="Floudas D."/>
            <person name="Held B.W."/>
            <person name="Levasseur A."/>
            <person name="Lombard V."/>
            <person name="Morin E."/>
            <person name="Otillar R."/>
            <person name="Lindquist E.A."/>
            <person name="Sun H."/>
            <person name="LaButti K.M."/>
            <person name="Schmutz J."/>
            <person name="Jabbour D."/>
            <person name="Luo H."/>
            <person name="Baker S.E."/>
            <person name="Pisabarro A.G."/>
            <person name="Walton J.D."/>
            <person name="Blanchette R.A."/>
            <person name="Henrissat B."/>
            <person name="Martin F."/>
            <person name="Cullen D."/>
            <person name="Hibbett D.S."/>
            <person name="Grigoriev I.V."/>
        </authorList>
    </citation>
    <scope>NUCLEOTIDE SEQUENCE [LARGE SCALE GENOMIC DNA]</scope>
    <source>
        <strain evidence="12">FD-172 SS1</strain>
    </source>
</reference>
<evidence type="ECO:0000313" key="11">
    <source>
        <dbReference type="EMBL" id="KDQ14268.1"/>
    </source>
</evidence>
<dbReference type="InParanoid" id="A0A067MER6"/>
<dbReference type="InterPro" id="IPR044066">
    <property type="entry name" value="TRIAD_supradom"/>
</dbReference>
<evidence type="ECO:0000256" key="6">
    <source>
        <dbReference type="ARBA" id="ARBA00022833"/>
    </source>
</evidence>
<dbReference type="EMBL" id="KL198038">
    <property type="protein sequence ID" value="KDQ14268.1"/>
    <property type="molecule type" value="Genomic_DNA"/>
</dbReference>
<keyword evidence="12" id="KW-1185">Reference proteome</keyword>
<name>A0A067MER6_BOTB1</name>
<evidence type="ECO:0000256" key="7">
    <source>
        <dbReference type="PROSITE-ProRule" id="PRU00175"/>
    </source>
</evidence>
<feature type="compositionally biased region" description="Low complexity" evidence="8">
    <location>
        <begin position="401"/>
        <end position="417"/>
    </location>
</feature>
<evidence type="ECO:0000259" key="9">
    <source>
        <dbReference type="PROSITE" id="PS50089"/>
    </source>
</evidence>
<feature type="compositionally biased region" description="Basic and acidic residues" evidence="8">
    <location>
        <begin position="482"/>
        <end position="491"/>
    </location>
</feature>
<evidence type="ECO:0000256" key="5">
    <source>
        <dbReference type="ARBA" id="ARBA00022786"/>
    </source>
</evidence>
<evidence type="ECO:0000256" key="1">
    <source>
        <dbReference type="ARBA" id="ARBA00022679"/>
    </source>
</evidence>
<dbReference type="Gene3D" id="3.30.40.10">
    <property type="entry name" value="Zinc/RING finger domain, C3HC4 (zinc finger)"/>
    <property type="match status" value="1"/>
</dbReference>
<dbReference type="InterPro" id="IPR031127">
    <property type="entry name" value="E3_UB_ligase_RBR"/>
</dbReference>